<accession>X0ZYL8</accession>
<feature type="non-terminal residue" evidence="1">
    <location>
        <position position="1"/>
    </location>
</feature>
<reference evidence="1" key="1">
    <citation type="journal article" date="2014" name="Front. Microbiol.">
        <title>High frequency of phylogenetically diverse reductive dehalogenase-homologous genes in deep subseafloor sedimentary metagenomes.</title>
        <authorList>
            <person name="Kawai M."/>
            <person name="Futagami T."/>
            <person name="Toyoda A."/>
            <person name="Takaki Y."/>
            <person name="Nishi S."/>
            <person name="Hori S."/>
            <person name="Arai W."/>
            <person name="Tsubouchi T."/>
            <person name="Morono Y."/>
            <person name="Uchiyama I."/>
            <person name="Ito T."/>
            <person name="Fujiyama A."/>
            <person name="Inagaki F."/>
            <person name="Takami H."/>
        </authorList>
    </citation>
    <scope>NUCLEOTIDE SEQUENCE</scope>
    <source>
        <strain evidence="1">Expedition CK06-06</strain>
    </source>
</reference>
<organism evidence="1">
    <name type="scientific">marine sediment metagenome</name>
    <dbReference type="NCBI Taxonomy" id="412755"/>
    <lineage>
        <taxon>unclassified sequences</taxon>
        <taxon>metagenomes</taxon>
        <taxon>ecological metagenomes</taxon>
    </lineage>
</organism>
<dbReference type="AlphaFoldDB" id="X0ZYL8"/>
<gene>
    <name evidence="1" type="ORF">S01H1_77904</name>
</gene>
<proteinExistence type="predicted"/>
<sequence>LLKEKDIGTQEREDRFYEALSNFKSDLHDCIARERSTQ</sequence>
<comment type="caution">
    <text evidence="1">The sequence shown here is derived from an EMBL/GenBank/DDBJ whole genome shotgun (WGS) entry which is preliminary data.</text>
</comment>
<evidence type="ECO:0000313" key="1">
    <source>
        <dbReference type="EMBL" id="GAG53136.1"/>
    </source>
</evidence>
<protein>
    <submittedName>
        <fullName evidence="1">Uncharacterized protein</fullName>
    </submittedName>
</protein>
<name>X0ZYL8_9ZZZZ</name>
<dbReference type="EMBL" id="BARS01052393">
    <property type="protein sequence ID" value="GAG53136.1"/>
    <property type="molecule type" value="Genomic_DNA"/>
</dbReference>